<dbReference type="InterPro" id="IPR036691">
    <property type="entry name" value="Endo/exonu/phosph_ase_sf"/>
</dbReference>
<dbReference type="PANTHER" id="PTHR33710">
    <property type="entry name" value="BNAC02G09200D PROTEIN"/>
    <property type="match status" value="1"/>
</dbReference>
<dbReference type="STRING" id="57577.A0A2K3MGZ4"/>
<evidence type="ECO:0000313" key="1">
    <source>
        <dbReference type="EMBL" id="PNX90053.1"/>
    </source>
</evidence>
<dbReference type="AlphaFoldDB" id="A0A2K3MGZ4"/>
<dbReference type="Proteomes" id="UP000236291">
    <property type="component" value="Unassembled WGS sequence"/>
</dbReference>
<dbReference type="SUPFAM" id="SSF56219">
    <property type="entry name" value="DNase I-like"/>
    <property type="match status" value="1"/>
</dbReference>
<gene>
    <name evidence="1" type="ORF">L195_g046176</name>
</gene>
<organism evidence="1 2">
    <name type="scientific">Trifolium pratense</name>
    <name type="common">Red clover</name>
    <dbReference type="NCBI Taxonomy" id="57577"/>
    <lineage>
        <taxon>Eukaryota</taxon>
        <taxon>Viridiplantae</taxon>
        <taxon>Streptophyta</taxon>
        <taxon>Embryophyta</taxon>
        <taxon>Tracheophyta</taxon>
        <taxon>Spermatophyta</taxon>
        <taxon>Magnoliopsida</taxon>
        <taxon>eudicotyledons</taxon>
        <taxon>Gunneridae</taxon>
        <taxon>Pentapetalae</taxon>
        <taxon>rosids</taxon>
        <taxon>fabids</taxon>
        <taxon>Fabales</taxon>
        <taxon>Fabaceae</taxon>
        <taxon>Papilionoideae</taxon>
        <taxon>50 kb inversion clade</taxon>
        <taxon>NPAAA clade</taxon>
        <taxon>Hologalegina</taxon>
        <taxon>IRL clade</taxon>
        <taxon>Trifolieae</taxon>
        <taxon>Trifolium</taxon>
    </lineage>
</organism>
<feature type="non-terminal residue" evidence="1">
    <location>
        <position position="426"/>
    </location>
</feature>
<accession>A0A2K3MGZ4</accession>
<dbReference type="EMBL" id="ASHM01061673">
    <property type="protein sequence ID" value="PNX90053.1"/>
    <property type="molecule type" value="Genomic_DNA"/>
</dbReference>
<proteinExistence type="predicted"/>
<reference evidence="1 2" key="2">
    <citation type="journal article" date="2017" name="Front. Plant Sci.">
        <title>Gene Classification and Mining of Molecular Markers Useful in Red Clover (Trifolium pratense) Breeding.</title>
        <authorList>
            <person name="Istvanek J."/>
            <person name="Dluhosova J."/>
            <person name="Dluhos P."/>
            <person name="Patkova L."/>
            <person name="Nedelnik J."/>
            <person name="Repkova J."/>
        </authorList>
    </citation>
    <scope>NUCLEOTIDE SEQUENCE [LARGE SCALE GENOMIC DNA]</scope>
    <source>
        <strain evidence="2">cv. Tatra</strain>
        <tissue evidence="1">Young leaves</tissue>
    </source>
</reference>
<sequence>MDVQQVQGHSGGIWVLQRRGSDFNFTSVSKMHQCVSVVVSKGNDKWLCSGVYASPVYTARPALWEYLEDLSKDNVLPWLVIGDFNDILLPREHKGGVFSMAKADLFHRNVDKCDLVDLGSFGTKFTWQGNCRSGRVVHKRLDRGFCNVDWRLKFPEATVEHLVRRHSDHNPILLRCSIATGSAGDRPFRFQAAWFTHSDYPDLVKTTWARDRGNIAQCLQNVAHESTIFNKDVFGNIFARKKELEARLRGIQRALENIDSANLMRLQKELLIAYENILFQEETLWYQKSREQWVKLGSRNTSFFHAQTIIRRKRNKIHGIRLNSGEWCTDPDTMKSEALKFFKDLFCTTQLVTRISNADGVLALDDTAVAELIKPVTKIEVYDALMSMKSYKAPGPDGFQPIFFKLFWKDIGDDLWKFVKLAFENG</sequence>
<evidence type="ECO:0008006" key="3">
    <source>
        <dbReference type="Google" id="ProtNLM"/>
    </source>
</evidence>
<reference evidence="1 2" key="1">
    <citation type="journal article" date="2014" name="Am. J. Bot.">
        <title>Genome assembly and annotation for red clover (Trifolium pratense; Fabaceae).</title>
        <authorList>
            <person name="Istvanek J."/>
            <person name="Jaros M."/>
            <person name="Krenek A."/>
            <person name="Repkova J."/>
        </authorList>
    </citation>
    <scope>NUCLEOTIDE SEQUENCE [LARGE SCALE GENOMIC DNA]</scope>
    <source>
        <strain evidence="2">cv. Tatra</strain>
        <tissue evidence="1">Young leaves</tissue>
    </source>
</reference>
<dbReference type="PANTHER" id="PTHR33710:SF79">
    <property type="entry name" value="OS06G0205337 PROTEIN"/>
    <property type="match status" value="1"/>
</dbReference>
<evidence type="ECO:0000313" key="2">
    <source>
        <dbReference type="Proteomes" id="UP000236291"/>
    </source>
</evidence>
<comment type="caution">
    <text evidence="1">The sequence shown here is derived from an EMBL/GenBank/DDBJ whole genome shotgun (WGS) entry which is preliminary data.</text>
</comment>
<dbReference type="Gene3D" id="3.60.10.10">
    <property type="entry name" value="Endonuclease/exonuclease/phosphatase"/>
    <property type="match status" value="1"/>
</dbReference>
<name>A0A2K3MGZ4_TRIPR</name>
<protein>
    <recommendedName>
        <fullName evidence="3">RNA-directed DNA polymerase (Reverse transcriptase)</fullName>
    </recommendedName>
</protein>